<reference evidence="1" key="1">
    <citation type="journal article" date="2023" name="Insect Mol. Biol.">
        <title>Genome sequencing provides insights into the evolution of gene families encoding plant cell wall-degrading enzymes in longhorned beetles.</title>
        <authorList>
            <person name="Shin N.R."/>
            <person name="Okamura Y."/>
            <person name="Kirsch R."/>
            <person name="Pauchet Y."/>
        </authorList>
    </citation>
    <scope>NUCLEOTIDE SEQUENCE</scope>
    <source>
        <strain evidence="1">MMC_N1</strain>
    </source>
</reference>
<proteinExistence type="predicted"/>
<protein>
    <recommendedName>
        <fullName evidence="3">DDE Tnp4 domain-containing protein</fullName>
    </recommendedName>
</protein>
<gene>
    <name evidence="1" type="ORF">NQ317_007928</name>
</gene>
<comment type="caution">
    <text evidence="1">The sequence shown here is derived from an EMBL/GenBank/DDBJ whole genome shotgun (WGS) entry which is preliminary data.</text>
</comment>
<evidence type="ECO:0000313" key="1">
    <source>
        <dbReference type="EMBL" id="KAJ8980508.1"/>
    </source>
</evidence>
<name>A0ABQ9JQG2_9CUCU</name>
<accession>A0ABQ9JQG2</accession>
<sequence>MKRRLENVEFRNSLLVADSGYANTKHVITPLLMPQNNIEQLYNESAVLHNIAIDHGEEEHPPDPEVNLGNIIYIEDFQMDPPDNQQFANARDILIEYFPRLVEDRQHTGDLLFLGMVDKYILHLQYLLHSYLTALSCKNREVNILNCKIMVLLTGPVVDELNFNSIAFQASSLSFHVVASVFLHSITDFKDDCNNDLNKGNYGCDGQYGTTIVPQALSLITFGKVLGTIQNGGKKTFQTSQLLQLVIYDSIEEEKA</sequence>
<dbReference type="Proteomes" id="UP001162164">
    <property type="component" value="Unassembled WGS sequence"/>
</dbReference>
<keyword evidence="2" id="KW-1185">Reference proteome</keyword>
<evidence type="ECO:0008006" key="3">
    <source>
        <dbReference type="Google" id="ProtNLM"/>
    </source>
</evidence>
<organism evidence="1 2">
    <name type="scientific">Molorchus minor</name>
    <dbReference type="NCBI Taxonomy" id="1323400"/>
    <lineage>
        <taxon>Eukaryota</taxon>
        <taxon>Metazoa</taxon>
        <taxon>Ecdysozoa</taxon>
        <taxon>Arthropoda</taxon>
        <taxon>Hexapoda</taxon>
        <taxon>Insecta</taxon>
        <taxon>Pterygota</taxon>
        <taxon>Neoptera</taxon>
        <taxon>Endopterygota</taxon>
        <taxon>Coleoptera</taxon>
        <taxon>Polyphaga</taxon>
        <taxon>Cucujiformia</taxon>
        <taxon>Chrysomeloidea</taxon>
        <taxon>Cerambycidae</taxon>
        <taxon>Lamiinae</taxon>
        <taxon>Monochamini</taxon>
        <taxon>Molorchus</taxon>
    </lineage>
</organism>
<dbReference type="EMBL" id="JAPWTJ010000255">
    <property type="protein sequence ID" value="KAJ8980508.1"/>
    <property type="molecule type" value="Genomic_DNA"/>
</dbReference>
<evidence type="ECO:0000313" key="2">
    <source>
        <dbReference type="Proteomes" id="UP001162164"/>
    </source>
</evidence>